<dbReference type="Pfam" id="PF07568">
    <property type="entry name" value="HisKA_2"/>
    <property type="match status" value="1"/>
</dbReference>
<dbReference type="InterPro" id="IPR036890">
    <property type="entry name" value="HATPase_C_sf"/>
</dbReference>
<evidence type="ECO:0000256" key="1">
    <source>
        <dbReference type="ARBA" id="ARBA00000085"/>
    </source>
</evidence>
<dbReference type="InterPro" id="IPR011623">
    <property type="entry name" value="7TMR_DISM_rcpt_extracell_dom1"/>
</dbReference>
<reference evidence="11" key="1">
    <citation type="submission" date="2019-11" db="EMBL/GenBank/DDBJ databases">
        <authorList>
            <person name="Kojima H."/>
        </authorList>
    </citation>
    <scope>NUCLEOTIDE SEQUENCE</scope>
    <source>
        <strain evidence="11">H1576</strain>
    </source>
</reference>
<comment type="catalytic activity">
    <reaction evidence="1">
        <text>ATP + protein L-histidine = ADP + protein N-phospho-L-histidine.</text>
        <dbReference type="EC" id="2.7.13.3"/>
    </reaction>
</comment>
<protein>
    <recommendedName>
        <fullName evidence="2">histidine kinase</fullName>
        <ecNumber evidence="2">2.7.13.3</ecNumber>
    </recommendedName>
</protein>
<keyword evidence="7" id="KW-0067">ATP-binding</keyword>
<feature type="transmembrane region" description="Helical" evidence="8">
    <location>
        <begin position="208"/>
        <end position="227"/>
    </location>
</feature>
<accession>A0A975B119</accession>
<sequence length="426" mass="48648">MLKIFSGLLLLSVYANAASFELYEQLNLLFLGAFGMIVLYNLAYYLVIKDKAYADYFLFHVLVFVIMLFYTGVFDDGLLEFSMKGVPVGFFLLAVLALLSFSRNFLNLQKINSNADKYIIYLQYPLLVLFALSVFPITNTISIIVNIAIVYIILLAFLLVGISSYLSLAKKEVYAYFYLVGLMGLLISVIIAFLSYFDVLDLSPKMTYIIEFSLLLESIIFSFAISYKHKDGILKLRQNELLFKELSHRVQNNLQSIISILTLQQSRVKEIDVKEYLQDTISRIRSISLMHENLQNSKHVGAVNMSEYLDAMLEPYKVLNKEITFTLSCKEDLFLSVEKLTPLALIINELITNSIKHAFLNIEDPKVSITLKKENTYSFIYADNGVGYDKHNKSLGSLLIQNLSTSQLKGEYSVDSKEKYLFSLKF</sequence>
<keyword evidence="8" id="KW-0812">Transmembrane</keyword>
<keyword evidence="8" id="KW-1133">Transmembrane helix</keyword>
<evidence type="ECO:0000259" key="10">
    <source>
        <dbReference type="Pfam" id="PF07695"/>
    </source>
</evidence>
<name>A0A975B119_9BACT</name>
<dbReference type="InterPro" id="IPR011495">
    <property type="entry name" value="Sig_transdc_His_kin_sub2_dim/P"/>
</dbReference>
<evidence type="ECO:0000313" key="12">
    <source>
        <dbReference type="Proteomes" id="UP000671852"/>
    </source>
</evidence>
<keyword evidence="12" id="KW-1185">Reference proteome</keyword>
<feature type="transmembrane region" description="Helical" evidence="8">
    <location>
        <begin position="54"/>
        <end position="74"/>
    </location>
</feature>
<feature type="domain" description="7TM-DISM receptor extracellular" evidence="10">
    <location>
        <begin position="26"/>
        <end position="227"/>
    </location>
</feature>
<evidence type="ECO:0000256" key="6">
    <source>
        <dbReference type="ARBA" id="ARBA00022777"/>
    </source>
</evidence>
<evidence type="ECO:0000256" key="7">
    <source>
        <dbReference type="ARBA" id="ARBA00022840"/>
    </source>
</evidence>
<feature type="transmembrane region" description="Helical" evidence="8">
    <location>
        <begin position="118"/>
        <end position="137"/>
    </location>
</feature>
<dbReference type="Gene3D" id="3.30.565.10">
    <property type="entry name" value="Histidine kinase-like ATPase, C-terminal domain"/>
    <property type="match status" value="1"/>
</dbReference>
<keyword evidence="6 11" id="KW-0418">Kinase</keyword>
<evidence type="ECO:0000256" key="5">
    <source>
        <dbReference type="ARBA" id="ARBA00022741"/>
    </source>
</evidence>
<dbReference type="AlphaFoldDB" id="A0A975B119"/>
<evidence type="ECO:0000256" key="8">
    <source>
        <dbReference type="SAM" id="Phobius"/>
    </source>
</evidence>
<feature type="transmembrane region" description="Helical" evidence="8">
    <location>
        <begin position="173"/>
        <end position="196"/>
    </location>
</feature>
<evidence type="ECO:0000256" key="3">
    <source>
        <dbReference type="ARBA" id="ARBA00022553"/>
    </source>
</evidence>
<dbReference type="KEGG" id="saqt:GJV85_08655"/>
<organism evidence="11 12">
    <name type="scientific">Sulfurimonas aquatica</name>
    <dbReference type="NCBI Taxonomy" id="2672570"/>
    <lineage>
        <taxon>Bacteria</taxon>
        <taxon>Pseudomonadati</taxon>
        <taxon>Campylobacterota</taxon>
        <taxon>Epsilonproteobacteria</taxon>
        <taxon>Campylobacterales</taxon>
        <taxon>Sulfurimonadaceae</taxon>
        <taxon>Sulfurimonas</taxon>
    </lineage>
</organism>
<keyword evidence="4" id="KW-0808">Transferase</keyword>
<evidence type="ECO:0000256" key="4">
    <source>
        <dbReference type="ARBA" id="ARBA00022679"/>
    </source>
</evidence>
<dbReference type="EMBL" id="CP046072">
    <property type="protein sequence ID" value="QSZ42178.1"/>
    <property type="molecule type" value="Genomic_DNA"/>
</dbReference>
<evidence type="ECO:0000259" key="9">
    <source>
        <dbReference type="Pfam" id="PF07568"/>
    </source>
</evidence>
<feature type="transmembrane region" description="Helical" evidence="8">
    <location>
        <begin position="27"/>
        <end position="47"/>
    </location>
</feature>
<feature type="transmembrane region" description="Helical" evidence="8">
    <location>
        <begin position="143"/>
        <end position="166"/>
    </location>
</feature>
<dbReference type="Gene3D" id="3.30.450.20">
    <property type="entry name" value="PAS domain"/>
    <property type="match status" value="1"/>
</dbReference>
<keyword evidence="3" id="KW-0597">Phosphoprotein</keyword>
<keyword evidence="8" id="KW-0472">Membrane</keyword>
<dbReference type="PANTHER" id="PTHR41523:SF8">
    <property type="entry name" value="ETHYLENE RESPONSE SENSOR PROTEIN"/>
    <property type="match status" value="1"/>
</dbReference>
<feature type="transmembrane region" description="Helical" evidence="8">
    <location>
        <begin position="86"/>
        <end position="106"/>
    </location>
</feature>
<dbReference type="RefSeq" id="WP_207560994.1">
    <property type="nucleotide sequence ID" value="NZ_CP046072.1"/>
</dbReference>
<dbReference type="GO" id="GO:0005524">
    <property type="term" value="F:ATP binding"/>
    <property type="evidence" value="ECO:0007669"/>
    <property type="project" value="UniProtKB-KW"/>
</dbReference>
<dbReference type="Proteomes" id="UP000671852">
    <property type="component" value="Chromosome"/>
</dbReference>
<proteinExistence type="predicted"/>
<evidence type="ECO:0000313" key="11">
    <source>
        <dbReference type="EMBL" id="QSZ42178.1"/>
    </source>
</evidence>
<dbReference type="Pfam" id="PF07695">
    <property type="entry name" value="7TMR-DISM_7TM"/>
    <property type="match status" value="1"/>
</dbReference>
<dbReference type="EC" id="2.7.13.3" evidence="2"/>
<reference evidence="11" key="2">
    <citation type="submission" date="2021-04" db="EMBL/GenBank/DDBJ databases">
        <title>Isolation and characterization of a novel species of the genus Sulfurimonas.</title>
        <authorList>
            <person name="Fukui M."/>
        </authorList>
    </citation>
    <scope>NUCLEOTIDE SEQUENCE</scope>
    <source>
        <strain evidence="11">H1576</strain>
    </source>
</reference>
<keyword evidence="5" id="KW-0547">Nucleotide-binding</keyword>
<dbReference type="GO" id="GO:0004673">
    <property type="term" value="F:protein histidine kinase activity"/>
    <property type="evidence" value="ECO:0007669"/>
    <property type="project" value="UniProtKB-EC"/>
</dbReference>
<dbReference type="SUPFAM" id="SSF55874">
    <property type="entry name" value="ATPase domain of HSP90 chaperone/DNA topoisomerase II/histidine kinase"/>
    <property type="match status" value="1"/>
</dbReference>
<evidence type="ECO:0000256" key="2">
    <source>
        <dbReference type="ARBA" id="ARBA00012438"/>
    </source>
</evidence>
<gene>
    <name evidence="11" type="ORF">GJV85_08655</name>
</gene>
<dbReference type="PANTHER" id="PTHR41523">
    <property type="entry name" value="TWO-COMPONENT SYSTEM SENSOR PROTEIN"/>
    <property type="match status" value="1"/>
</dbReference>
<feature type="domain" description="Signal transduction histidine kinase subgroup 2 dimerisation and phosphoacceptor" evidence="9">
    <location>
        <begin position="245"/>
        <end position="314"/>
    </location>
</feature>